<feature type="transmembrane region" description="Helical" evidence="6">
    <location>
        <begin position="174"/>
        <end position="199"/>
    </location>
</feature>
<dbReference type="InterPro" id="IPR013604">
    <property type="entry name" value="7TM_chemorcpt"/>
</dbReference>
<evidence type="ECO:0008006" key="9">
    <source>
        <dbReference type="Google" id="ProtNLM"/>
    </source>
</evidence>
<feature type="transmembrane region" description="Helical" evidence="6">
    <location>
        <begin position="289"/>
        <end position="309"/>
    </location>
</feature>
<dbReference type="GO" id="GO:0005886">
    <property type="term" value="C:plasma membrane"/>
    <property type="evidence" value="ECO:0007669"/>
    <property type="project" value="UniProtKB-SubCell"/>
</dbReference>
<proteinExistence type="predicted"/>
<accession>A0A6A4W4X7</accession>
<dbReference type="EMBL" id="VIIS01001408">
    <property type="protein sequence ID" value="KAF0298824.1"/>
    <property type="molecule type" value="Genomic_DNA"/>
</dbReference>
<evidence type="ECO:0000256" key="1">
    <source>
        <dbReference type="ARBA" id="ARBA00004651"/>
    </source>
</evidence>
<feature type="transmembrane region" description="Helical" evidence="6">
    <location>
        <begin position="45"/>
        <end position="66"/>
    </location>
</feature>
<feature type="transmembrane region" description="Helical" evidence="6">
    <location>
        <begin position="142"/>
        <end position="162"/>
    </location>
</feature>
<sequence length="391" mass="42279">MGRWAVGPMEQSAAPSGWPSAADRALVALLRAGAQSGSSRWPARLYAVLLYTPLAAVTVVNVRQVVQIGVNALAAGQTLMQAAFSSYFFGTMQALMLPPLVASLLGGRSRYLALLDTVRAVMDELAGSVDVKASHQTLTRRVWILLTAQIMQILLIPCMLYLPFKASINAACSHNAIACITMVGMSAMIAILQMCLFMIPTKFLYMTMVLGSGYSALNAELQSLAGGGELRHWGALARLRPLQDRLSGAFRRLVDDMAHELTLAMVTGVFNLVISLLVLFQAASSSALLLAQLPILFNVLVTAGLLIALPCEAGQQMLALAAATRDWLLRLRWESARVGQEVSALLEAARRDLEQLGDLGYYRLQRSTMVGVMSTIVTYVIVFVQFRTSGV</sequence>
<feature type="transmembrane region" description="Helical" evidence="6">
    <location>
        <begin position="86"/>
        <end position="105"/>
    </location>
</feature>
<organism evidence="7 8">
    <name type="scientific">Amphibalanus amphitrite</name>
    <name type="common">Striped barnacle</name>
    <name type="synonym">Balanus amphitrite</name>
    <dbReference type="NCBI Taxonomy" id="1232801"/>
    <lineage>
        <taxon>Eukaryota</taxon>
        <taxon>Metazoa</taxon>
        <taxon>Ecdysozoa</taxon>
        <taxon>Arthropoda</taxon>
        <taxon>Crustacea</taxon>
        <taxon>Multicrustacea</taxon>
        <taxon>Cirripedia</taxon>
        <taxon>Thoracica</taxon>
        <taxon>Thoracicalcarea</taxon>
        <taxon>Balanomorpha</taxon>
        <taxon>Balanoidea</taxon>
        <taxon>Balanidae</taxon>
        <taxon>Amphibalaninae</taxon>
        <taxon>Amphibalanus</taxon>
    </lineage>
</organism>
<evidence type="ECO:0000256" key="6">
    <source>
        <dbReference type="SAM" id="Phobius"/>
    </source>
</evidence>
<name>A0A6A4W4X7_AMPAM</name>
<reference evidence="7 8" key="1">
    <citation type="submission" date="2019-07" db="EMBL/GenBank/DDBJ databases">
        <title>Draft genome assembly of a fouling barnacle, Amphibalanus amphitrite (Darwin, 1854): The first reference genome for Thecostraca.</title>
        <authorList>
            <person name="Kim W."/>
        </authorList>
    </citation>
    <scope>NUCLEOTIDE SEQUENCE [LARGE SCALE GENOMIC DNA]</scope>
    <source>
        <strain evidence="7">SNU_AA5</strain>
        <tissue evidence="7">Soma without cirri and trophi</tissue>
    </source>
</reference>
<evidence type="ECO:0000256" key="5">
    <source>
        <dbReference type="ARBA" id="ARBA00023136"/>
    </source>
</evidence>
<feature type="transmembrane region" description="Helical" evidence="6">
    <location>
        <begin position="368"/>
        <end position="386"/>
    </location>
</feature>
<evidence type="ECO:0000313" key="8">
    <source>
        <dbReference type="Proteomes" id="UP000440578"/>
    </source>
</evidence>
<comment type="caution">
    <text evidence="7">The sequence shown here is derived from an EMBL/GenBank/DDBJ whole genome shotgun (WGS) entry which is preliminary data.</text>
</comment>
<comment type="subcellular location">
    <subcellularLocation>
        <location evidence="1">Cell membrane</location>
        <topology evidence="1">Multi-pass membrane protein</topology>
    </subcellularLocation>
</comment>
<keyword evidence="8" id="KW-1185">Reference proteome</keyword>
<keyword evidence="2" id="KW-1003">Cell membrane</keyword>
<evidence type="ECO:0000256" key="3">
    <source>
        <dbReference type="ARBA" id="ARBA00022692"/>
    </source>
</evidence>
<feature type="transmembrane region" description="Helical" evidence="6">
    <location>
        <begin position="261"/>
        <end position="283"/>
    </location>
</feature>
<protein>
    <recommendedName>
        <fullName evidence="9">Gustatory receptor</fullName>
    </recommendedName>
</protein>
<dbReference type="AlphaFoldDB" id="A0A6A4W4X7"/>
<gene>
    <name evidence="7" type="ORF">FJT64_003825</name>
</gene>
<keyword evidence="4 6" id="KW-1133">Transmembrane helix</keyword>
<keyword evidence="3 6" id="KW-0812">Transmembrane</keyword>
<dbReference type="Proteomes" id="UP000440578">
    <property type="component" value="Unassembled WGS sequence"/>
</dbReference>
<keyword evidence="5 6" id="KW-0472">Membrane</keyword>
<evidence type="ECO:0000256" key="4">
    <source>
        <dbReference type="ARBA" id="ARBA00022989"/>
    </source>
</evidence>
<evidence type="ECO:0000313" key="7">
    <source>
        <dbReference type="EMBL" id="KAF0298824.1"/>
    </source>
</evidence>
<dbReference type="GO" id="GO:0050909">
    <property type="term" value="P:sensory perception of taste"/>
    <property type="evidence" value="ECO:0007669"/>
    <property type="project" value="InterPro"/>
</dbReference>
<evidence type="ECO:0000256" key="2">
    <source>
        <dbReference type="ARBA" id="ARBA00022475"/>
    </source>
</evidence>
<dbReference type="Pfam" id="PF08395">
    <property type="entry name" value="7tm_7"/>
    <property type="match status" value="1"/>
</dbReference>